<dbReference type="PIRSF" id="PIRSF000337">
    <property type="entry name" value="NTA_MOA"/>
    <property type="match status" value="1"/>
</dbReference>
<dbReference type="EMBL" id="FNGF01000002">
    <property type="protein sequence ID" value="SDK83356.1"/>
    <property type="molecule type" value="Genomic_DNA"/>
</dbReference>
<dbReference type="InterPro" id="IPR051260">
    <property type="entry name" value="Diverse_substr_monoxygenases"/>
</dbReference>
<gene>
    <name evidence="8" type="ORF">SAMN05216298_1568</name>
</gene>
<organism evidence="8 9">
    <name type="scientific">Glycomyces sambucus</name>
    <dbReference type="NCBI Taxonomy" id="380244"/>
    <lineage>
        <taxon>Bacteria</taxon>
        <taxon>Bacillati</taxon>
        <taxon>Actinomycetota</taxon>
        <taxon>Actinomycetes</taxon>
        <taxon>Glycomycetales</taxon>
        <taxon>Glycomycetaceae</taxon>
        <taxon>Glycomyces</taxon>
    </lineage>
</organism>
<feature type="binding site" evidence="6">
    <location>
        <position position="96"/>
    </location>
    <ligand>
        <name>FMN</name>
        <dbReference type="ChEBI" id="CHEBI:58210"/>
    </ligand>
</feature>
<evidence type="ECO:0000256" key="1">
    <source>
        <dbReference type="ARBA" id="ARBA00022630"/>
    </source>
</evidence>
<keyword evidence="9" id="KW-1185">Reference proteome</keyword>
<sequence length="457" mass="49737">MSTSPKPLHLNAFLMSTGHHEASWRLPESDPYSTTSIAHYAKLAQTAERGRLDSIFFADSPSLWGTIGRRPSGSLEPTVVLAAIAALTTRIGLIATASTTYNEPYNLARRFASIDHISGGRVGWNIVTTATLDAARNFNRDELPSHAARYARAEEFLQVAKKLWDSWDDKAVLADKEAGLWGDDRLLYPAAHAGEHFQVAGALNVPRTPQGHPLLVQAGSSEDGRAFAANHAEAIFTAWQTIEEAQAFYADVKRRAKDAGRDPDGVLVLPGIVPVLGSTEAEARLLEEELDRLIVPEYALGNLAKQLKLDPSELDLDKELPAVLPTEDEIEGAKSRFTLIVDLARRERLTVRQLIGRLGGGRGHRTFTGTPEQVADAILDWADNGAADGFNIMPAVLPSGLEAFVDQVVPILQAKGRFRTEYEATTLRGHYGLARPENPRRAEAVASAVKGVLAHSR</sequence>
<dbReference type="Proteomes" id="UP000198662">
    <property type="component" value="Unassembled WGS sequence"/>
</dbReference>
<feature type="domain" description="Luciferase-like" evidence="7">
    <location>
        <begin position="31"/>
        <end position="386"/>
    </location>
</feature>
<dbReference type="SUPFAM" id="SSF51679">
    <property type="entry name" value="Bacterial luciferase-like"/>
    <property type="match status" value="1"/>
</dbReference>
<dbReference type="InterPro" id="IPR036661">
    <property type="entry name" value="Luciferase-like_sf"/>
</dbReference>
<dbReference type="STRING" id="380244.SAMN05216298_1568"/>
<feature type="binding site" evidence="6">
    <location>
        <position position="150"/>
    </location>
    <ligand>
        <name>FMN</name>
        <dbReference type="ChEBI" id="CHEBI:58210"/>
    </ligand>
</feature>
<dbReference type="InterPro" id="IPR016215">
    <property type="entry name" value="NTA_MOA"/>
</dbReference>
<feature type="binding site" evidence="6">
    <location>
        <position position="221"/>
    </location>
    <ligand>
        <name>FMN</name>
        <dbReference type="ChEBI" id="CHEBI:58210"/>
    </ligand>
</feature>
<keyword evidence="1 6" id="KW-0285">Flavoprotein</keyword>
<dbReference type="Pfam" id="PF00296">
    <property type="entry name" value="Bac_luciferase"/>
    <property type="match status" value="1"/>
</dbReference>
<keyword evidence="2 6" id="KW-0288">FMN</keyword>
<accession>A0A1G9F4P4</accession>
<evidence type="ECO:0000256" key="4">
    <source>
        <dbReference type="ARBA" id="ARBA00023033"/>
    </source>
</evidence>
<dbReference type="GO" id="GO:0004497">
    <property type="term" value="F:monooxygenase activity"/>
    <property type="evidence" value="ECO:0007669"/>
    <property type="project" value="UniProtKB-KW"/>
</dbReference>
<dbReference type="PANTHER" id="PTHR30011">
    <property type="entry name" value="ALKANESULFONATE MONOOXYGENASE-RELATED"/>
    <property type="match status" value="1"/>
</dbReference>
<evidence type="ECO:0000259" key="7">
    <source>
        <dbReference type="Pfam" id="PF00296"/>
    </source>
</evidence>
<name>A0A1G9F4P4_9ACTN</name>
<dbReference type="GO" id="GO:0016705">
    <property type="term" value="F:oxidoreductase activity, acting on paired donors, with incorporation or reduction of molecular oxygen"/>
    <property type="evidence" value="ECO:0007669"/>
    <property type="project" value="InterPro"/>
</dbReference>
<evidence type="ECO:0000256" key="6">
    <source>
        <dbReference type="PIRSR" id="PIRSR000337-1"/>
    </source>
</evidence>
<protein>
    <submittedName>
        <fullName evidence="8">FMN-dependent oxidoreductase, nitrilotriacetate monooxygenase family</fullName>
    </submittedName>
</protein>
<evidence type="ECO:0000256" key="3">
    <source>
        <dbReference type="ARBA" id="ARBA00023002"/>
    </source>
</evidence>
<comment type="similarity">
    <text evidence="5">Belongs to the NtaA/SnaA/DszA monooxygenase family.</text>
</comment>
<dbReference type="PANTHER" id="PTHR30011:SF16">
    <property type="entry name" value="C2H2 FINGER DOMAIN TRANSCRIPTION FACTOR (EUROFUNG)-RELATED"/>
    <property type="match status" value="1"/>
</dbReference>
<dbReference type="InterPro" id="IPR011251">
    <property type="entry name" value="Luciferase-like_dom"/>
</dbReference>
<evidence type="ECO:0000313" key="9">
    <source>
        <dbReference type="Proteomes" id="UP000198662"/>
    </source>
</evidence>
<feature type="binding site" evidence="6">
    <location>
        <position position="220"/>
    </location>
    <ligand>
        <name>FMN</name>
        <dbReference type="ChEBI" id="CHEBI:58210"/>
    </ligand>
</feature>
<feature type="binding site" evidence="6">
    <location>
        <position position="59"/>
    </location>
    <ligand>
        <name>FMN</name>
        <dbReference type="ChEBI" id="CHEBI:58210"/>
    </ligand>
</feature>
<keyword evidence="3" id="KW-0560">Oxidoreductase</keyword>
<dbReference type="NCBIfam" id="TIGR03860">
    <property type="entry name" value="FMN_nitrolo"/>
    <property type="match status" value="1"/>
</dbReference>
<dbReference type="AlphaFoldDB" id="A0A1G9F4P4"/>
<proteinExistence type="inferred from homology"/>
<evidence type="ECO:0000313" key="8">
    <source>
        <dbReference type="EMBL" id="SDK83356.1"/>
    </source>
</evidence>
<dbReference type="Gene3D" id="3.20.20.30">
    <property type="entry name" value="Luciferase-like domain"/>
    <property type="match status" value="1"/>
</dbReference>
<evidence type="ECO:0000256" key="5">
    <source>
        <dbReference type="ARBA" id="ARBA00033748"/>
    </source>
</evidence>
<dbReference type="RefSeq" id="WP_091045669.1">
    <property type="nucleotide sequence ID" value="NZ_FNGF01000002.1"/>
</dbReference>
<dbReference type="CDD" id="cd01095">
    <property type="entry name" value="Nitrilotriacetate_monoxgenase"/>
    <property type="match status" value="1"/>
</dbReference>
<dbReference type="OrthoDB" id="3265338at2"/>
<keyword evidence="4 8" id="KW-0503">Monooxygenase</keyword>
<reference evidence="9" key="1">
    <citation type="submission" date="2016-10" db="EMBL/GenBank/DDBJ databases">
        <authorList>
            <person name="Varghese N."/>
            <person name="Submissions S."/>
        </authorList>
    </citation>
    <scope>NUCLEOTIDE SEQUENCE [LARGE SCALE GENOMIC DNA]</scope>
    <source>
        <strain evidence="9">CGMCC 4.3147</strain>
    </source>
</reference>
<feature type="binding site" evidence="6">
    <location>
        <position position="146"/>
    </location>
    <ligand>
        <name>FMN</name>
        <dbReference type="ChEBI" id="CHEBI:58210"/>
    </ligand>
</feature>
<evidence type="ECO:0000256" key="2">
    <source>
        <dbReference type="ARBA" id="ARBA00022643"/>
    </source>
</evidence>